<comment type="caution">
    <text evidence="3">The sequence shown here is derived from an EMBL/GenBank/DDBJ whole genome shotgun (WGS) entry which is preliminary data.</text>
</comment>
<reference evidence="3 4" key="1">
    <citation type="submission" date="2015-10" db="EMBL/GenBank/DDBJ databases">
        <title>Butyribacter intestini gen. nov., sp. nov., a butyric acid-producing bacterium of the family Lachnospiraceae isolated from the human faeces.</title>
        <authorList>
            <person name="Zou Y."/>
            <person name="Xue W."/>
            <person name="Luo G."/>
            <person name="Lv M."/>
        </authorList>
    </citation>
    <scope>NUCLEOTIDE SEQUENCE [LARGE SCALE GENOMIC DNA]</scope>
    <source>
        <strain evidence="3 4">TF01-11</strain>
    </source>
</reference>
<evidence type="ECO:0000256" key="1">
    <source>
        <dbReference type="SAM" id="Coils"/>
    </source>
</evidence>
<organism evidence="3 4">
    <name type="scientific">Butyribacter intestini</name>
    <dbReference type="NCBI Taxonomy" id="1703332"/>
    <lineage>
        <taxon>Bacteria</taxon>
        <taxon>Bacillati</taxon>
        <taxon>Bacillota</taxon>
        <taxon>Clostridia</taxon>
        <taxon>Lachnospirales</taxon>
        <taxon>Lachnospiraceae</taxon>
        <taxon>Butyribacter</taxon>
    </lineage>
</organism>
<dbReference type="EMBL" id="LLKB01000001">
    <property type="protein sequence ID" value="KQC86147.1"/>
    <property type="molecule type" value="Genomic_DNA"/>
</dbReference>
<proteinExistence type="predicted"/>
<dbReference type="RefSeq" id="WP_055941411.1">
    <property type="nucleotide sequence ID" value="NZ_JAQDDZ010000003.1"/>
</dbReference>
<keyword evidence="2" id="KW-0472">Membrane</keyword>
<keyword evidence="1" id="KW-0175">Coiled coil</keyword>
<feature type="transmembrane region" description="Helical" evidence="2">
    <location>
        <begin position="178"/>
        <end position="199"/>
    </location>
</feature>
<protein>
    <recommendedName>
        <fullName evidence="5">GGDEF domain-containing protein</fullName>
    </recommendedName>
</protein>
<evidence type="ECO:0008006" key="5">
    <source>
        <dbReference type="Google" id="ProtNLM"/>
    </source>
</evidence>
<dbReference type="Proteomes" id="UP000050833">
    <property type="component" value="Unassembled WGS sequence"/>
</dbReference>
<feature type="coiled-coil region" evidence="1">
    <location>
        <begin position="202"/>
        <end position="229"/>
    </location>
</feature>
<dbReference type="AlphaFoldDB" id="A0AAW3JTC9"/>
<gene>
    <name evidence="3" type="ORF">APZ18_02840</name>
</gene>
<evidence type="ECO:0000313" key="3">
    <source>
        <dbReference type="EMBL" id="KQC86147.1"/>
    </source>
</evidence>
<keyword evidence="4" id="KW-1185">Reference proteome</keyword>
<keyword evidence="2" id="KW-1133">Transmembrane helix</keyword>
<name>A0AAW3JTC9_9FIRM</name>
<dbReference type="PROSITE" id="PS51257">
    <property type="entry name" value="PROKAR_LIPOPROTEIN"/>
    <property type="match status" value="1"/>
</dbReference>
<evidence type="ECO:0000313" key="4">
    <source>
        <dbReference type="Proteomes" id="UP000050833"/>
    </source>
</evidence>
<evidence type="ECO:0000256" key="2">
    <source>
        <dbReference type="SAM" id="Phobius"/>
    </source>
</evidence>
<keyword evidence="2" id="KW-0812">Transmembrane</keyword>
<accession>A0AAW3JTC9</accession>
<sequence>MNKNRIFKKVSFAIIVFALVVGCVVLYQTKTYNNGVLEIYASQQDQYIKLVLDQINLKKDTSGSGQEMIRDILGSIDGSEKEYWTLSKEDSLLFVKDVTESDRYRGLSTASYYVSESGRSFLNSLEKNKVKHRFISQSGKKYIASGVFFEVNGHEYKICLLTNEKYIINNNEFMQAQIIILIGVVLLVLMLLVVSMIMAGNIDKKQSQIDKLNEQIQNKNLSIEKIESELSMLSEYDVKNTVFKEKIIDRFMEKLENKNITSVRFETVVFSDAGAYDIFLKNSQWMLDKKTLKFEIDSVKEKNAVMLVFIGHSANEVKNIMQMIIGVNDKCLTPCEWRKSDKKLKEYCNDYLNKIIEQIG</sequence>